<dbReference type="HOGENOM" id="CLU_213007_0_0_2"/>
<dbReference type="eggNOG" id="arCOG04838">
    <property type="taxonomic scope" value="Archaea"/>
</dbReference>
<name>A7IAV6_METB6</name>
<sequence>MTLDMCTVGGPTDIEIPPDRVKGKDYRCRECGERFKGIGKRPMCPSCQSEDVAEI</sequence>
<dbReference type="Proteomes" id="UP000002408">
    <property type="component" value="Chromosome"/>
</dbReference>
<gene>
    <name evidence="1" type="ordered locus">Mboo_2353</name>
</gene>
<dbReference type="EMBL" id="CP000780">
    <property type="protein sequence ID" value="ABS56867.1"/>
    <property type="molecule type" value="Genomic_DNA"/>
</dbReference>
<organism evidence="1 2">
    <name type="scientific">Methanoregula boonei (strain DSM 21154 / JCM 14090 / 6A8)</name>
    <dbReference type="NCBI Taxonomy" id="456442"/>
    <lineage>
        <taxon>Archaea</taxon>
        <taxon>Methanobacteriati</taxon>
        <taxon>Methanobacteriota</taxon>
        <taxon>Stenosarchaea group</taxon>
        <taxon>Methanomicrobia</taxon>
        <taxon>Methanomicrobiales</taxon>
        <taxon>Methanoregulaceae</taxon>
        <taxon>Methanoregula</taxon>
    </lineage>
</organism>
<dbReference type="AlphaFoldDB" id="A7IAV6"/>
<dbReference type="KEGG" id="mbn:Mboo_2353"/>
<keyword evidence="2" id="KW-1185">Reference proteome</keyword>
<reference evidence="2" key="1">
    <citation type="journal article" date="2015" name="Microbiology">
        <title>Genome of Methanoregula boonei 6A8 reveals adaptations to oligotrophic peatland environments.</title>
        <authorList>
            <person name="Braeuer S."/>
            <person name="Cadillo-Quiroz H."/>
            <person name="Kyrpides N."/>
            <person name="Woyke T."/>
            <person name="Goodwin L."/>
            <person name="Detter C."/>
            <person name="Podell S."/>
            <person name="Yavitt J.B."/>
            <person name="Zinder S.H."/>
        </authorList>
    </citation>
    <scope>NUCLEOTIDE SEQUENCE [LARGE SCALE GENOMIC DNA]</scope>
    <source>
        <strain evidence="2">DSM 21154 / JCM 14090 / 6A8</strain>
    </source>
</reference>
<evidence type="ECO:0008006" key="3">
    <source>
        <dbReference type="Google" id="ProtNLM"/>
    </source>
</evidence>
<proteinExistence type="predicted"/>
<accession>A7IAV6</accession>
<dbReference type="STRING" id="456442.Mboo_2353"/>
<evidence type="ECO:0000313" key="2">
    <source>
        <dbReference type="Proteomes" id="UP000002408"/>
    </source>
</evidence>
<protein>
    <recommendedName>
        <fullName evidence="3">Hydrogenase maturation nickel metallochaperone HypA</fullName>
    </recommendedName>
</protein>
<evidence type="ECO:0000313" key="1">
    <source>
        <dbReference type="EMBL" id="ABS56867.1"/>
    </source>
</evidence>